<dbReference type="GO" id="GO:0046872">
    <property type="term" value="F:metal ion binding"/>
    <property type="evidence" value="ECO:0007669"/>
    <property type="project" value="UniProtKB-KW"/>
</dbReference>
<dbReference type="PANTHER" id="PTHR43687:SF6">
    <property type="entry name" value="L-ASPARTATE SEMIALDEHYDE SULFURTRANSFERASE IRON-SULFUR SUBUNIT"/>
    <property type="match status" value="1"/>
</dbReference>
<dbReference type="PROSITE" id="PS51379">
    <property type="entry name" value="4FE4S_FER_2"/>
    <property type="match status" value="1"/>
</dbReference>
<comment type="caution">
    <text evidence="9">The sequence shown here is derived from an EMBL/GenBank/DDBJ whole genome shotgun (WGS) entry which is preliminary data.</text>
</comment>
<sequence>MKRQIITIDETKCTGCGDCIPACPEGALQVIDGKARLVSDLFCDGLGACIGHCPTGA</sequence>
<dbReference type="Proteomes" id="UP000886058">
    <property type="component" value="Unassembled WGS sequence"/>
</dbReference>
<dbReference type="InterPro" id="IPR017900">
    <property type="entry name" value="4Fe4S_Fe_S_CS"/>
</dbReference>
<dbReference type="PANTHER" id="PTHR43687">
    <property type="entry name" value="ADENYLYLSULFATE REDUCTASE, BETA SUBUNIT"/>
    <property type="match status" value="1"/>
</dbReference>
<accession>A0A7C5HIB0</accession>
<evidence type="ECO:0000256" key="4">
    <source>
        <dbReference type="ARBA" id="ARBA00022737"/>
    </source>
</evidence>
<keyword evidence="6" id="KW-0408">Iron</keyword>
<evidence type="ECO:0000256" key="7">
    <source>
        <dbReference type="ARBA" id="ARBA00023014"/>
    </source>
</evidence>
<evidence type="ECO:0000256" key="2">
    <source>
        <dbReference type="ARBA" id="ARBA00022485"/>
    </source>
</evidence>
<evidence type="ECO:0000313" key="9">
    <source>
        <dbReference type="EMBL" id="HHE31645.1"/>
    </source>
</evidence>
<evidence type="ECO:0000259" key="8">
    <source>
        <dbReference type="PROSITE" id="PS51379"/>
    </source>
</evidence>
<evidence type="ECO:0000256" key="5">
    <source>
        <dbReference type="ARBA" id="ARBA00022982"/>
    </source>
</evidence>
<feature type="domain" description="4Fe-4S ferredoxin-type" evidence="8">
    <location>
        <begin position="4"/>
        <end position="33"/>
    </location>
</feature>
<keyword evidence="3" id="KW-0479">Metal-binding</keyword>
<evidence type="ECO:0000256" key="3">
    <source>
        <dbReference type="ARBA" id="ARBA00022723"/>
    </source>
</evidence>
<keyword evidence="7" id="KW-0411">Iron-sulfur</keyword>
<gene>
    <name evidence="9" type="ORF">ENL07_03155</name>
</gene>
<dbReference type="InterPro" id="IPR050572">
    <property type="entry name" value="Fe-S_Ferredoxin"/>
</dbReference>
<dbReference type="EMBL" id="DRSQ01000067">
    <property type="protein sequence ID" value="HHE31645.1"/>
    <property type="molecule type" value="Genomic_DNA"/>
</dbReference>
<dbReference type="Pfam" id="PF13237">
    <property type="entry name" value="Fer4_10"/>
    <property type="match status" value="1"/>
</dbReference>
<evidence type="ECO:0000256" key="6">
    <source>
        <dbReference type="ARBA" id="ARBA00023004"/>
    </source>
</evidence>
<keyword evidence="4" id="KW-0677">Repeat</keyword>
<proteinExistence type="predicted"/>
<keyword evidence="5" id="KW-0249">Electron transport</keyword>
<reference evidence="9" key="1">
    <citation type="journal article" date="2020" name="mSystems">
        <title>Genome- and Community-Level Interaction Insights into Carbon Utilization and Element Cycling Functions of Hydrothermarchaeota in Hydrothermal Sediment.</title>
        <authorList>
            <person name="Zhou Z."/>
            <person name="Liu Y."/>
            <person name="Xu W."/>
            <person name="Pan J."/>
            <person name="Luo Z.H."/>
            <person name="Li M."/>
        </authorList>
    </citation>
    <scope>NUCLEOTIDE SEQUENCE [LARGE SCALE GENOMIC DNA]</scope>
    <source>
        <strain evidence="9">HyVt-633</strain>
    </source>
</reference>
<dbReference type="AlphaFoldDB" id="A0A7C5HIB0"/>
<dbReference type="SUPFAM" id="SSF54862">
    <property type="entry name" value="4Fe-4S ferredoxins"/>
    <property type="match status" value="1"/>
</dbReference>
<protein>
    <submittedName>
        <fullName evidence="9">4Fe-4S dicluster domain-containing protein</fullName>
    </submittedName>
</protein>
<evidence type="ECO:0000256" key="1">
    <source>
        <dbReference type="ARBA" id="ARBA00022448"/>
    </source>
</evidence>
<organism evidence="9">
    <name type="scientific">Chlorobaculum parvum</name>
    <dbReference type="NCBI Taxonomy" id="274539"/>
    <lineage>
        <taxon>Bacteria</taxon>
        <taxon>Pseudomonadati</taxon>
        <taxon>Chlorobiota</taxon>
        <taxon>Chlorobiia</taxon>
        <taxon>Chlorobiales</taxon>
        <taxon>Chlorobiaceae</taxon>
        <taxon>Chlorobaculum</taxon>
    </lineage>
</organism>
<dbReference type="PROSITE" id="PS00198">
    <property type="entry name" value="4FE4S_FER_1"/>
    <property type="match status" value="1"/>
</dbReference>
<keyword evidence="1" id="KW-0813">Transport</keyword>
<dbReference type="GO" id="GO:0051539">
    <property type="term" value="F:4 iron, 4 sulfur cluster binding"/>
    <property type="evidence" value="ECO:0007669"/>
    <property type="project" value="UniProtKB-KW"/>
</dbReference>
<name>A0A7C5HIB0_9CHLB</name>
<dbReference type="Gene3D" id="3.30.70.20">
    <property type="match status" value="1"/>
</dbReference>
<dbReference type="InterPro" id="IPR017896">
    <property type="entry name" value="4Fe4S_Fe-S-bd"/>
</dbReference>
<keyword evidence="2" id="KW-0004">4Fe-4S</keyword>
<feature type="non-terminal residue" evidence="9">
    <location>
        <position position="57"/>
    </location>
</feature>